<evidence type="ECO:0000256" key="11">
    <source>
        <dbReference type="RuleBase" id="RU000687"/>
    </source>
</evidence>
<dbReference type="PANTHER" id="PTHR18945">
    <property type="entry name" value="NEUROTRANSMITTER GATED ION CHANNEL"/>
    <property type="match status" value="1"/>
</dbReference>
<dbReference type="InterPro" id="IPR006028">
    <property type="entry name" value="GABAA/Glycine_rcpt"/>
</dbReference>
<keyword evidence="7 11" id="KW-1133">Transmembrane helix</keyword>
<keyword evidence="9 11" id="KW-0472">Membrane</keyword>
<keyword evidence="3 11" id="KW-0813">Transport</keyword>
<dbReference type="eggNOG" id="KOG3644">
    <property type="taxonomic scope" value="Eukaryota"/>
</dbReference>
<dbReference type="Pfam" id="PF02932">
    <property type="entry name" value="Neur_chan_memb"/>
    <property type="match status" value="1"/>
</dbReference>
<dbReference type="SUPFAM" id="SSF63712">
    <property type="entry name" value="Nicotinic receptor ligand binding domain-like"/>
    <property type="match status" value="1"/>
</dbReference>
<dbReference type="HOGENOM" id="CLU_010920_3_3_1"/>
<dbReference type="GO" id="GO:0005231">
    <property type="term" value="F:excitatory extracellular ligand-gated monoatomic ion channel activity"/>
    <property type="evidence" value="ECO:0000318"/>
    <property type="project" value="GO_Central"/>
</dbReference>
<comment type="similarity">
    <text evidence="11">Belongs to the ligand-gated ion channel (TC 1.A.9) family.</text>
</comment>
<evidence type="ECO:0000256" key="4">
    <source>
        <dbReference type="ARBA" id="ARBA00022475"/>
    </source>
</evidence>
<keyword evidence="4" id="KW-1003">Cell membrane</keyword>
<dbReference type="GO" id="GO:0098794">
    <property type="term" value="C:postsynapse"/>
    <property type="evidence" value="ECO:0007669"/>
    <property type="project" value="GOC"/>
</dbReference>
<feature type="domain" description="Neurotransmitter-gated ion-channel transmembrane" evidence="13">
    <location>
        <begin position="173"/>
        <end position="247"/>
    </location>
</feature>
<feature type="domain" description="Neurotransmitter-gated ion-channel ligand-binding" evidence="12">
    <location>
        <begin position="1"/>
        <end position="165"/>
    </location>
</feature>
<dbReference type="Proteomes" id="UP000001593">
    <property type="component" value="Unassembled WGS sequence"/>
</dbReference>
<dbReference type="InterPro" id="IPR038050">
    <property type="entry name" value="Neuro_actylchol_rec"/>
</dbReference>
<dbReference type="InterPro" id="IPR018000">
    <property type="entry name" value="Neurotransmitter_ion_chnl_CS"/>
</dbReference>
<dbReference type="GO" id="GO:0004888">
    <property type="term" value="F:transmembrane signaling receptor activity"/>
    <property type="evidence" value="ECO:0007669"/>
    <property type="project" value="InterPro"/>
</dbReference>
<keyword evidence="15" id="KW-1185">Reference proteome</keyword>
<feature type="non-terminal residue" evidence="14">
    <location>
        <position position="1"/>
    </location>
</feature>
<feature type="transmembrane region" description="Helical" evidence="11">
    <location>
        <begin position="228"/>
        <end position="247"/>
    </location>
</feature>
<dbReference type="PROSITE" id="PS00236">
    <property type="entry name" value="NEUROTR_ION_CHANNEL"/>
    <property type="match status" value="1"/>
</dbReference>
<dbReference type="InterPro" id="IPR036734">
    <property type="entry name" value="Neur_chan_lig-bd_sf"/>
</dbReference>
<accession>A7RTF8</accession>
<dbReference type="Pfam" id="PF02931">
    <property type="entry name" value="Neur_chan_LBD"/>
    <property type="match status" value="1"/>
</dbReference>
<evidence type="ECO:0000259" key="13">
    <source>
        <dbReference type="Pfam" id="PF02932"/>
    </source>
</evidence>
<name>A7RTF8_NEMVE</name>
<dbReference type="Gene3D" id="2.70.170.10">
    <property type="entry name" value="Neurotransmitter-gated ion-channel ligand-binding domain"/>
    <property type="match status" value="1"/>
</dbReference>
<dbReference type="SUPFAM" id="SSF90112">
    <property type="entry name" value="Neurotransmitter-gated ion-channel transmembrane pore"/>
    <property type="match status" value="1"/>
</dbReference>
<organism evidence="14 15">
    <name type="scientific">Nematostella vectensis</name>
    <name type="common">Starlet sea anemone</name>
    <dbReference type="NCBI Taxonomy" id="45351"/>
    <lineage>
        <taxon>Eukaryota</taxon>
        <taxon>Metazoa</taxon>
        <taxon>Cnidaria</taxon>
        <taxon>Anthozoa</taxon>
        <taxon>Hexacorallia</taxon>
        <taxon>Actiniaria</taxon>
        <taxon>Edwardsiidae</taxon>
        <taxon>Nematostella</taxon>
    </lineage>
</organism>
<keyword evidence="8 11" id="KW-0406">Ion transport</keyword>
<evidence type="ECO:0000256" key="3">
    <source>
        <dbReference type="ARBA" id="ARBA00022448"/>
    </source>
</evidence>
<keyword evidence="10 11" id="KW-0407">Ion channel</keyword>
<evidence type="ECO:0000256" key="2">
    <source>
        <dbReference type="ARBA" id="ARBA00004236"/>
    </source>
</evidence>
<dbReference type="InterPro" id="IPR006029">
    <property type="entry name" value="Neurotrans-gated_channel_TM"/>
</dbReference>
<dbReference type="CDD" id="cd19049">
    <property type="entry name" value="LGIC_TM_anion"/>
    <property type="match status" value="1"/>
</dbReference>
<comment type="subcellular location">
    <subcellularLocation>
        <location evidence="2">Cell membrane</location>
    </subcellularLocation>
    <subcellularLocation>
        <location evidence="1">Membrane</location>
        <topology evidence="1">Multi-pass membrane protein</topology>
    </subcellularLocation>
</comment>
<dbReference type="InterPro" id="IPR036719">
    <property type="entry name" value="Neuro-gated_channel_TM_sf"/>
</dbReference>
<dbReference type="PRINTS" id="PR00252">
    <property type="entry name" value="NRIONCHANNEL"/>
</dbReference>
<evidence type="ECO:0000256" key="9">
    <source>
        <dbReference type="ARBA" id="ARBA00023136"/>
    </source>
</evidence>
<dbReference type="Gene3D" id="1.20.58.390">
    <property type="entry name" value="Neurotransmitter-gated ion-channel transmembrane domain"/>
    <property type="match status" value="1"/>
</dbReference>
<dbReference type="KEGG" id="nve:5517299"/>
<protein>
    <submittedName>
        <fullName evidence="14">Uncharacterized protein</fullName>
    </submittedName>
</protein>
<evidence type="ECO:0000313" key="15">
    <source>
        <dbReference type="Proteomes" id="UP000001593"/>
    </source>
</evidence>
<sequence>FETTFFLRQLWTDPRLAYGHVYKKRNLTLGGDIMKQIWKPDTYINNEKSSTVPENQFLLTIDPEGRVVYSQRMTVVASCMMYLRNYPMDTQSCSISFESYGMNNDDLLLSWKADPGDKYKNAVIISDNLTMSQFALDEYHASKETFTYPTGTFTLLKLTFSIRRKKFYYVVQTYIPTILIVILSWVSFWIPRSSPPARVALGITTVLALTTLIFGIQSSMPRVSYVKAIDWFLMVSFLFVFCALIEYPSSTFIKFQAKRITR</sequence>
<keyword evidence="5 11" id="KW-0812">Transmembrane</keyword>
<keyword evidence="6" id="KW-0732">Signal</keyword>
<evidence type="ECO:0000259" key="12">
    <source>
        <dbReference type="Pfam" id="PF02931"/>
    </source>
</evidence>
<dbReference type="PhylomeDB" id="A7RTF8"/>
<dbReference type="CDD" id="cd18990">
    <property type="entry name" value="LGIC_ECD_GABAAR"/>
    <property type="match status" value="1"/>
</dbReference>
<reference evidence="14 15" key="1">
    <citation type="journal article" date="2007" name="Science">
        <title>Sea anemone genome reveals ancestral eumetazoan gene repertoire and genomic organization.</title>
        <authorList>
            <person name="Putnam N.H."/>
            <person name="Srivastava M."/>
            <person name="Hellsten U."/>
            <person name="Dirks B."/>
            <person name="Chapman J."/>
            <person name="Salamov A."/>
            <person name="Terry A."/>
            <person name="Shapiro H."/>
            <person name="Lindquist E."/>
            <person name="Kapitonov V.V."/>
            <person name="Jurka J."/>
            <person name="Genikhovich G."/>
            <person name="Grigoriev I.V."/>
            <person name="Lucas S.M."/>
            <person name="Steele R.E."/>
            <person name="Finnerty J.R."/>
            <person name="Technau U."/>
            <person name="Martindale M.Q."/>
            <person name="Rokhsar D.S."/>
        </authorList>
    </citation>
    <scope>NUCLEOTIDE SEQUENCE [LARGE SCALE GENOMIC DNA]</scope>
    <source>
        <strain evidence="15">CH2 X CH6</strain>
    </source>
</reference>
<dbReference type="GO" id="GO:1902476">
    <property type="term" value="P:chloride transmembrane transport"/>
    <property type="evidence" value="ECO:0000318"/>
    <property type="project" value="GO_Central"/>
</dbReference>
<feature type="transmembrane region" description="Helical" evidence="11">
    <location>
        <begin position="167"/>
        <end position="190"/>
    </location>
</feature>
<dbReference type="InterPro" id="IPR006202">
    <property type="entry name" value="Neur_chan_lig-bd"/>
</dbReference>
<evidence type="ECO:0000256" key="5">
    <source>
        <dbReference type="ARBA" id="ARBA00022692"/>
    </source>
</evidence>
<dbReference type="InParanoid" id="A7RTF8"/>
<evidence type="ECO:0000256" key="8">
    <source>
        <dbReference type="ARBA" id="ARBA00023065"/>
    </source>
</evidence>
<gene>
    <name evidence="14" type="ORF">NEMVEDRAFT_v1g92751</name>
</gene>
<comment type="caution">
    <text evidence="11">Lacks conserved residue(s) required for the propagation of feature annotation.</text>
</comment>
<evidence type="ECO:0000313" key="14">
    <source>
        <dbReference type="EMBL" id="EDO45258.1"/>
    </source>
</evidence>
<dbReference type="GO" id="GO:0005886">
    <property type="term" value="C:plasma membrane"/>
    <property type="evidence" value="ECO:0007669"/>
    <property type="project" value="UniProtKB-SubCell"/>
</dbReference>
<evidence type="ECO:0000256" key="6">
    <source>
        <dbReference type="ARBA" id="ARBA00022729"/>
    </source>
</evidence>
<evidence type="ECO:0000256" key="1">
    <source>
        <dbReference type="ARBA" id="ARBA00004141"/>
    </source>
</evidence>
<dbReference type="PRINTS" id="PR00253">
    <property type="entry name" value="GABAARECEPTR"/>
</dbReference>
<dbReference type="STRING" id="45351.A7RTF8"/>
<dbReference type="AlphaFoldDB" id="A7RTF8"/>
<dbReference type="FunFam" id="1.20.58.390:FF:000138">
    <property type="entry name" value="Predicted protein"/>
    <property type="match status" value="1"/>
</dbReference>
<evidence type="ECO:0000256" key="10">
    <source>
        <dbReference type="ARBA" id="ARBA00023303"/>
    </source>
</evidence>
<dbReference type="FunFam" id="2.70.170.10:FF:000045">
    <property type="entry name" value="Predicted protein"/>
    <property type="match status" value="1"/>
</dbReference>
<evidence type="ECO:0000256" key="7">
    <source>
        <dbReference type="ARBA" id="ARBA00022989"/>
    </source>
</evidence>
<proteinExistence type="inferred from homology"/>
<feature type="transmembrane region" description="Helical" evidence="11">
    <location>
        <begin position="196"/>
        <end position="216"/>
    </location>
</feature>
<dbReference type="EMBL" id="DS469537">
    <property type="protein sequence ID" value="EDO45258.1"/>
    <property type="molecule type" value="Genomic_DNA"/>
</dbReference>
<dbReference type="OMA" id="TFWINRD"/>
<feature type="non-terminal residue" evidence="14">
    <location>
        <position position="262"/>
    </location>
</feature>
<dbReference type="InterPro" id="IPR006201">
    <property type="entry name" value="Neur_channel"/>
</dbReference>